<dbReference type="EMBL" id="JAWDJW010006765">
    <property type="protein sequence ID" value="KAK3063655.1"/>
    <property type="molecule type" value="Genomic_DNA"/>
</dbReference>
<evidence type="ECO:0000313" key="2">
    <source>
        <dbReference type="Proteomes" id="UP001186974"/>
    </source>
</evidence>
<organism evidence="1 2">
    <name type="scientific">Coniosporium uncinatum</name>
    <dbReference type="NCBI Taxonomy" id="93489"/>
    <lineage>
        <taxon>Eukaryota</taxon>
        <taxon>Fungi</taxon>
        <taxon>Dikarya</taxon>
        <taxon>Ascomycota</taxon>
        <taxon>Pezizomycotina</taxon>
        <taxon>Dothideomycetes</taxon>
        <taxon>Dothideomycetes incertae sedis</taxon>
        <taxon>Coniosporium</taxon>
    </lineage>
</organism>
<dbReference type="Proteomes" id="UP001186974">
    <property type="component" value="Unassembled WGS sequence"/>
</dbReference>
<proteinExistence type="predicted"/>
<accession>A0ACC3D8U4</accession>
<protein>
    <submittedName>
        <fullName evidence="1">Uncharacterized protein</fullName>
    </submittedName>
</protein>
<gene>
    <name evidence="1" type="ORF">LTS18_013798</name>
</gene>
<reference evidence="1" key="1">
    <citation type="submission" date="2024-09" db="EMBL/GenBank/DDBJ databases">
        <title>Black Yeasts Isolated from many extreme environments.</title>
        <authorList>
            <person name="Coleine C."/>
            <person name="Stajich J.E."/>
            <person name="Selbmann L."/>
        </authorList>
    </citation>
    <scope>NUCLEOTIDE SEQUENCE</scope>
    <source>
        <strain evidence="1">CCFEE 5737</strain>
    </source>
</reference>
<sequence>MVQFIKSVYWNEHDTMSQRKDYKPLWTAATGSSLSRQITEHSPVMLLDLWCLPLHSPSTRWLWQKSMPSYAPSGSGGKVLLAVLSQAFFKWRSNLEDTKRVLSAPLESDRNQPGPRIFYPLQSAHLSQSDFGILFPRFTKVVAKAEEPERTLKLNARAMLQVMRENGIEVAPTSKIDMEEAEQDAEVKEYSADSIEDWKILSTEKDSIRGWVAVDPQMDRLDRVRSWENEAEVSLAPEMSQGEEVPSAA</sequence>
<evidence type="ECO:0000313" key="1">
    <source>
        <dbReference type="EMBL" id="KAK3063655.1"/>
    </source>
</evidence>
<keyword evidence="2" id="KW-1185">Reference proteome</keyword>
<comment type="caution">
    <text evidence="1">The sequence shown here is derived from an EMBL/GenBank/DDBJ whole genome shotgun (WGS) entry which is preliminary data.</text>
</comment>
<name>A0ACC3D8U4_9PEZI</name>